<sequence length="60" mass="6991">MDKKMENETGYNESKITTEKALQMLKSEGLEVTFEQAEEILYFLRKIANIAVLKHLNKTE</sequence>
<dbReference type="AlphaFoldDB" id="A0AAT9H650"/>
<gene>
    <name evidence="1" type="ORF">CFS9_36690</name>
</gene>
<protein>
    <submittedName>
        <fullName evidence="1">Uncharacterized protein</fullName>
    </submittedName>
</protein>
<reference evidence="1" key="1">
    <citation type="submission" date="2024-05" db="EMBL/GenBank/DDBJ databases">
        <title>Whole-Genome Sequence of CFS9, a Potential Fish Probiotic Isolated from the Body Surface of Silurus asotus.</title>
        <authorList>
            <person name="Kojima M."/>
            <person name="Tobioka K."/>
            <person name="Yokota K."/>
            <person name="Nakatani H."/>
            <person name="Hori K."/>
            <person name="Tamaru Y."/>
            <person name="Okazaki F."/>
        </authorList>
    </citation>
    <scope>NUCLEOTIDE SEQUENCE</scope>
    <source>
        <strain evidence="1">CFS9</strain>
    </source>
</reference>
<name>A0AAT9H650_9FLAO</name>
<proteinExistence type="predicted"/>
<dbReference type="EMBL" id="AP031573">
    <property type="protein sequence ID" value="BFM45028.1"/>
    <property type="molecule type" value="Genomic_DNA"/>
</dbReference>
<accession>A0AAT9H650</accession>
<organism evidence="1">
    <name type="scientific">Flavobacterium sp. CFS9</name>
    <dbReference type="NCBI Taxonomy" id="3143118"/>
    <lineage>
        <taxon>Bacteria</taxon>
        <taxon>Pseudomonadati</taxon>
        <taxon>Bacteroidota</taxon>
        <taxon>Flavobacteriia</taxon>
        <taxon>Flavobacteriales</taxon>
        <taxon>Flavobacteriaceae</taxon>
        <taxon>Flavobacterium</taxon>
    </lineage>
</organism>
<evidence type="ECO:0000313" key="1">
    <source>
        <dbReference type="EMBL" id="BFM45028.1"/>
    </source>
</evidence>